<dbReference type="GO" id="GO:0016558">
    <property type="term" value="P:protein import into peroxisome matrix"/>
    <property type="evidence" value="ECO:0007669"/>
    <property type="project" value="TreeGrafter"/>
</dbReference>
<dbReference type="SUPFAM" id="SSF52540">
    <property type="entry name" value="P-loop containing nucleoside triphosphate hydrolases"/>
    <property type="match status" value="2"/>
</dbReference>
<keyword evidence="4" id="KW-1185">Reference proteome</keyword>
<dbReference type="InterPro" id="IPR003960">
    <property type="entry name" value="ATPase_AAA_CS"/>
</dbReference>
<accession>A0AAW0IMF6</accession>
<comment type="similarity">
    <text evidence="1">Belongs to the AAA ATPase family.</text>
</comment>
<dbReference type="PROSITE" id="PS00674">
    <property type="entry name" value="AAA"/>
    <property type="match status" value="1"/>
</dbReference>
<dbReference type="Pfam" id="PF00004">
    <property type="entry name" value="AAA"/>
    <property type="match status" value="3"/>
</dbReference>
<dbReference type="GO" id="GO:0005829">
    <property type="term" value="C:cytosol"/>
    <property type="evidence" value="ECO:0007669"/>
    <property type="project" value="TreeGrafter"/>
</dbReference>
<name>A0AAW0IMF6_MYOGA</name>
<dbReference type="EMBL" id="JBBHLL010000112">
    <property type="protein sequence ID" value="KAK7815514.1"/>
    <property type="molecule type" value="Genomic_DNA"/>
</dbReference>
<keyword evidence="1" id="KW-0067">ATP-binding</keyword>
<feature type="domain" description="AAA+ ATPase" evidence="2">
    <location>
        <begin position="251"/>
        <end position="428"/>
    </location>
</feature>
<reference evidence="3 4" key="1">
    <citation type="journal article" date="2023" name="bioRxiv">
        <title>Conserved and derived expression patterns and positive selection on dental genes reveal complex evolutionary context of ever-growing rodent molars.</title>
        <authorList>
            <person name="Calamari Z.T."/>
            <person name="Song A."/>
            <person name="Cohen E."/>
            <person name="Akter M."/>
            <person name="Roy R.D."/>
            <person name="Hallikas O."/>
            <person name="Christensen M.M."/>
            <person name="Li P."/>
            <person name="Marangoni P."/>
            <person name="Jernvall J."/>
            <person name="Klein O.D."/>
        </authorList>
    </citation>
    <scope>NUCLEOTIDE SEQUENCE [LARGE SCALE GENOMIC DNA]</scope>
    <source>
        <strain evidence="3">V071</strain>
    </source>
</reference>
<keyword evidence="1" id="KW-0547">Nucleotide-binding</keyword>
<dbReference type="Gene3D" id="3.40.50.300">
    <property type="entry name" value="P-loop containing nucleotide triphosphate hydrolases"/>
    <property type="match status" value="2"/>
</dbReference>
<dbReference type="Gene3D" id="1.10.8.60">
    <property type="match status" value="2"/>
</dbReference>
<dbReference type="InterPro" id="IPR050168">
    <property type="entry name" value="AAA_ATPase_domain"/>
</dbReference>
<dbReference type="GO" id="GO:0005524">
    <property type="term" value="F:ATP binding"/>
    <property type="evidence" value="ECO:0007669"/>
    <property type="project" value="UniProtKB-KW"/>
</dbReference>
<evidence type="ECO:0000313" key="3">
    <source>
        <dbReference type="EMBL" id="KAK7815514.1"/>
    </source>
</evidence>
<dbReference type="SMART" id="SM00382">
    <property type="entry name" value="AAA"/>
    <property type="match status" value="1"/>
</dbReference>
<evidence type="ECO:0000256" key="1">
    <source>
        <dbReference type="RuleBase" id="RU003651"/>
    </source>
</evidence>
<dbReference type="InterPro" id="IPR027417">
    <property type="entry name" value="P-loop_NTPase"/>
</dbReference>
<dbReference type="PANTHER" id="PTHR23077:SF9">
    <property type="entry name" value="PEROXISOMAL ATPASE PEX6"/>
    <property type="match status" value="1"/>
</dbReference>
<organism evidence="3 4">
    <name type="scientific">Myodes glareolus</name>
    <name type="common">Bank vole</name>
    <name type="synonym">Clethrionomys glareolus</name>
    <dbReference type="NCBI Taxonomy" id="447135"/>
    <lineage>
        <taxon>Eukaryota</taxon>
        <taxon>Metazoa</taxon>
        <taxon>Chordata</taxon>
        <taxon>Craniata</taxon>
        <taxon>Vertebrata</taxon>
        <taxon>Euteleostomi</taxon>
        <taxon>Mammalia</taxon>
        <taxon>Eutheria</taxon>
        <taxon>Euarchontoglires</taxon>
        <taxon>Glires</taxon>
        <taxon>Rodentia</taxon>
        <taxon>Myomorpha</taxon>
        <taxon>Muroidea</taxon>
        <taxon>Cricetidae</taxon>
        <taxon>Arvicolinae</taxon>
        <taxon>Myodes</taxon>
    </lineage>
</organism>
<dbReference type="GO" id="GO:0005778">
    <property type="term" value="C:peroxisomal membrane"/>
    <property type="evidence" value="ECO:0007669"/>
    <property type="project" value="TreeGrafter"/>
</dbReference>
<evidence type="ECO:0000259" key="2">
    <source>
        <dbReference type="SMART" id="SM00382"/>
    </source>
</evidence>
<dbReference type="FunFam" id="1.10.8.60:FF:000059">
    <property type="entry name" value="peroxisome biogenesis factor 6"/>
    <property type="match status" value="1"/>
</dbReference>
<dbReference type="Proteomes" id="UP001488838">
    <property type="component" value="Unassembled WGS sequence"/>
</dbReference>
<sequence>MPLPFHRPIWCPPQVPCCSLCADSSGAVETKLQAAFSRARRCRPAVLLLAAVDLLGWDRDGLDEDARVVATLRHLLLDEDPLSSCPPLMVVATTSRAQDLPTDVHTAFSHELEVPVLSEEQRLSVLQALTSHLPLGQEVNLPQLARRCAGFVVGDLYALLTHTSRVACARIRAAGEEDEGELCAAGFPLLAEDFGQALDQLQTAHSQAVGAPTIPSVSWHDVGGLQDVKKEILETIQLPLEHPELLSLGLRRSGLLLHGPPGTGKTLLAKAVATECSLTFLRLAGLGEMWGVGLQQDGGAERTAVCTAHVRWPHSPILLLSVKGPELINMYVGQSEENVREVFARARAAAPCIIFFDELDSLAPSRGRSGDSGGVMDRVVSQLLAELDGLHSTGDVFVIGATNRPDLLDPALLRPGRFDKLVFVGASEDRASQLRVLSAITRKFKLEASVSLVSVLDCCPPQLTGADLYALCSDAMTAALKRRVRELEEGLEVESSALLLTMEDLLQAAARLQPSVSEQELLRYKRIQRKFAAC</sequence>
<dbReference type="GO" id="GO:0016887">
    <property type="term" value="F:ATP hydrolysis activity"/>
    <property type="evidence" value="ECO:0007669"/>
    <property type="project" value="InterPro"/>
</dbReference>
<comment type="caution">
    <text evidence="3">The sequence shown here is derived from an EMBL/GenBank/DDBJ whole genome shotgun (WGS) entry which is preliminary data.</text>
</comment>
<gene>
    <name evidence="3" type="ORF">U0070_005626</name>
</gene>
<dbReference type="InterPro" id="IPR003959">
    <property type="entry name" value="ATPase_AAA_core"/>
</dbReference>
<dbReference type="PANTHER" id="PTHR23077">
    <property type="entry name" value="AAA-FAMILY ATPASE"/>
    <property type="match status" value="1"/>
</dbReference>
<dbReference type="FunFam" id="1.10.8.60:FF:000039">
    <property type="entry name" value="peroxisome biogenesis factor 6"/>
    <property type="match status" value="1"/>
</dbReference>
<proteinExistence type="inferred from homology"/>
<protein>
    <recommendedName>
        <fullName evidence="2">AAA+ ATPase domain-containing protein</fullName>
    </recommendedName>
</protein>
<dbReference type="AlphaFoldDB" id="A0AAW0IMF6"/>
<dbReference type="InterPro" id="IPR003593">
    <property type="entry name" value="AAA+_ATPase"/>
</dbReference>
<evidence type="ECO:0000313" key="4">
    <source>
        <dbReference type="Proteomes" id="UP001488838"/>
    </source>
</evidence>